<dbReference type="AlphaFoldDB" id="A0A0A9I196"/>
<dbReference type="EMBL" id="GBRH01158953">
    <property type="protein sequence ID" value="JAE38943.1"/>
    <property type="molecule type" value="Transcribed_RNA"/>
</dbReference>
<organism evidence="1">
    <name type="scientific">Arundo donax</name>
    <name type="common">Giant reed</name>
    <name type="synonym">Donax arundinaceus</name>
    <dbReference type="NCBI Taxonomy" id="35708"/>
    <lineage>
        <taxon>Eukaryota</taxon>
        <taxon>Viridiplantae</taxon>
        <taxon>Streptophyta</taxon>
        <taxon>Embryophyta</taxon>
        <taxon>Tracheophyta</taxon>
        <taxon>Spermatophyta</taxon>
        <taxon>Magnoliopsida</taxon>
        <taxon>Liliopsida</taxon>
        <taxon>Poales</taxon>
        <taxon>Poaceae</taxon>
        <taxon>PACMAD clade</taxon>
        <taxon>Arundinoideae</taxon>
        <taxon>Arundineae</taxon>
        <taxon>Arundo</taxon>
    </lineage>
</organism>
<reference evidence="1" key="2">
    <citation type="journal article" date="2015" name="Data Brief">
        <title>Shoot transcriptome of the giant reed, Arundo donax.</title>
        <authorList>
            <person name="Barrero R.A."/>
            <person name="Guerrero F.D."/>
            <person name="Moolhuijzen P."/>
            <person name="Goolsby J.A."/>
            <person name="Tidwell J."/>
            <person name="Bellgard S.E."/>
            <person name="Bellgard M.I."/>
        </authorList>
    </citation>
    <scope>NUCLEOTIDE SEQUENCE</scope>
    <source>
        <tissue evidence="1">Shoot tissue taken approximately 20 cm above the soil surface</tissue>
    </source>
</reference>
<protein>
    <submittedName>
        <fullName evidence="1">Uncharacterized protein</fullName>
    </submittedName>
</protein>
<evidence type="ECO:0000313" key="1">
    <source>
        <dbReference type="EMBL" id="JAE38943.1"/>
    </source>
</evidence>
<accession>A0A0A9I196</accession>
<name>A0A0A9I196_ARUDO</name>
<reference evidence="1" key="1">
    <citation type="submission" date="2014-09" db="EMBL/GenBank/DDBJ databases">
        <authorList>
            <person name="Magalhaes I.L.F."/>
            <person name="Oliveira U."/>
            <person name="Santos F.R."/>
            <person name="Vidigal T.H.D.A."/>
            <person name="Brescovit A.D."/>
            <person name="Santos A.J."/>
        </authorList>
    </citation>
    <scope>NUCLEOTIDE SEQUENCE</scope>
    <source>
        <tissue evidence="1">Shoot tissue taken approximately 20 cm above the soil surface</tissue>
    </source>
</reference>
<proteinExistence type="predicted"/>
<sequence length="77" mass="9374">MQKRCSTKLHHLQLRCWMDLMFASLHMGRPALVKHLQWKQLKVLKNYRTLEEPFRIIKEREGLFQYQITVSVLEVYS</sequence>